<dbReference type="GO" id="GO:0006694">
    <property type="term" value="P:steroid biosynthetic process"/>
    <property type="evidence" value="ECO:0007669"/>
    <property type="project" value="InterPro"/>
</dbReference>
<dbReference type="SUPFAM" id="SSF51735">
    <property type="entry name" value="NAD(P)-binding Rossmann-fold domains"/>
    <property type="match status" value="1"/>
</dbReference>
<comment type="subcellular location">
    <subcellularLocation>
        <location evidence="1 8">Endoplasmic reticulum membrane</location>
        <topology evidence="1 8">Multi-pass membrane protein</topology>
    </subcellularLocation>
</comment>
<dbReference type="Gene3D" id="3.40.50.720">
    <property type="entry name" value="NAD(P)-binding Rossmann-like Domain"/>
    <property type="match status" value="1"/>
</dbReference>
<evidence type="ECO:0000256" key="8">
    <source>
        <dbReference type="RuleBase" id="RU363132"/>
    </source>
</evidence>
<evidence type="ECO:0000256" key="6">
    <source>
        <dbReference type="ARBA" id="ARBA00023002"/>
    </source>
</evidence>
<keyword evidence="4 8" id="KW-0256">Endoplasmic reticulum</keyword>
<protein>
    <recommendedName>
        <fullName evidence="8">Reticulon-like protein</fullName>
    </recommendedName>
</protein>
<organism evidence="10 11">
    <name type="scientific">Dillenia turbinata</name>
    <dbReference type="NCBI Taxonomy" id="194707"/>
    <lineage>
        <taxon>Eukaryota</taxon>
        <taxon>Viridiplantae</taxon>
        <taxon>Streptophyta</taxon>
        <taxon>Embryophyta</taxon>
        <taxon>Tracheophyta</taxon>
        <taxon>Spermatophyta</taxon>
        <taxon>Magnoliopsida</taxon>
        <taxon>eudicotyledons</taxon>
        <taxon>Gunneridae</taxon>
        <taxon>Pentapetalae</taxon>
        <taxon>Dilleniales</taxon>
        <taxon>Dilleniaceae</taxon>
        <taxon>Dillenia</taxon>
    </lineage>
</organism>
<dbReference type="Pfam" id="PF01073">
    <property type="entry name" value="3Beta_HSD"/>
    <property type="match status" value="1"/>
</dbReference>
<evidence type="ECO:0000256" key="2">
    <source>
        <dbReference type="ARBA" id="ARBA00009219"/>
    </source>
</evidence>
<sequence length="610" mass="67287">MAIGENPRNCVVIGGGGFVGKALVMKLLELGNWIVRIADSAPSPVSSLSDERDSLLSNAISSGRASYLQVDVRVLSQIVKAVEGPPDVFYTDAAESYGADFYLSHQLIVQGAKNVIEACRTCKVKRLIYCCSADVVFDGSHDIINGDESLSYPGKDMLSDLKAQAEALVLFANDNDGLMTCSLRPSYIFGPGDRNFVPFLLQQAESGWSKYIIGNGENLSDFTYVGNVAHALICAQEALDSRSISVAGKAFFITNNEPIKTWAFVSRILEELGYQRPIIKLPAKMVSIILSLVDWMHEKSGAERNCFESAKNLVKSGSCTRTFNSSAAQKHMGYSPPISMEEGIAMTIDSFTQSADGPFSKRCTNFCEQSKVDKLLGGGKVADILLWRDETKTFTCFLTFALLYYWFCLSQRTLFSSLAELLLLVAVFLCGHANMPLNIYGFSIQRISSSYFEISENVTRDLAATIACFWNEGAHIVRLLAKGEDWNTFLKVAVSLYFLKLYLSYSLTVVLGVALVFAFTSFYVYEQYEEEIDGIAKLLFVLVKKSMELIMKSLPASVGSNLPNDMLHEENAHSGKKSDIKANTVNHEQCIDKNKKVVRIPESIEAGCNL</sequence>
<evidence type="ECO:0000256" key="1">
    <source>
        <dbReference type="ARBA" id="ARBA00004477"/>
    </source>
</evidence>
<feature type="non-terminal residue" evidence="10">
    <location>
        <position position="610"/>
    </location>
</feature>
<evidence type="ECO:0000256" key="4">
    <source>
        <dbReference type="ARBA" id="ARBA00022824"/>
    </source>
</evidence>
<proteinExistence type="inferred from homology"/>
<dbReference type="PANTHER" id="PTHR43245">
    <property type="entry name" value="BIFUNCTIONAL POLYMYXIN RESISTANCE PROTEIN ARNA"/>
    <property type="match status" value="1"/>
</dbReference>
<dbReference type="GO" id="GO:0016616">
    <property type="term" value="F:oxidoreductase activity, acting on the CH-OH group of donors, NAD or NADP as acceptor"/>
    <property type="evidence" value="ECO:0007669"/>
    <property type="project" value="InterPro"/>
</dbReference>
<dbReference type="Proteomes" id="UP001370490">
    <property type="component" value="Unassembled WGS sequence"/>
</dbReference>
<feature type="transmembrane region" description="Helical" evidence="8">
    <location>
        <begin position="502"/>
        <end position="525"/>
    </location>
</feature>
<comment type="similarity">
    <text evidence="2">Belongs to the 3-beta-HSD family.</text>
</comment>
<keyword evidence="7 8" id="KW-0472">Membrane</keyword>
<feature type="transmembrane region" description="Helical" evidence="8">
    <location>
        <begin position="391"/>
        <end position="409"/>
    </location>
</feature>
<keyword evidence="3 8" id="KW-0812">Transmembrane</keyword>
<dbReference type="GO" id="GO:0005789">
    <property type="term" value="C:endoplasmic reticulum membrane"/>
    <property type="evidence" value="ECO:0007669"/>
    <property type="project" value="UniProtKB-SubCell"/>
</dbReference>
<accession>A0AAN8UQL5</accession>
<feature type="domain" description="Reticulon" evidence="9">
    <location>
        <begin position="381"/>
        <end position="579"/>
    </location>
</feature>
<dbReference type="Pfam" id="PF02453">
    <property type="entry name" value="Reticulon"/>
    <property type="match status" value="1"/>
</dbReference>
<keyword evidence="6" id="KW-0560">Oxidoreductase</keyword>
<reference evidence="10 11" key="1">
    <citation type="submission" date="2023-12" db="EMBL/GenBank/DDBJ databases">
        <title>A high-quality genome assembly for Dillenia turbinata (Dilleniales).</title>
        <authorList>
            <person name="Chanderbali A."/>
        </authorList>
    </citation>
    <scope>NUCLEOTIDE SEQUENCE [LARGE SCALE GENOMIC DNA]</scope>
    <source>
        <strain evidence="10">LSX21</strain>
        <tissue evidence="10">Leaf</tissue>
    </source>
</reference>
<evidence type="ECO:0000313" key="11">
    <source>
        <dbReference type="Proteomes" id="UP001370490"/>
    </source>
</evidence>
<evidence type="ECO:0000256" key="7">
    <source>
        <dbReference type="ARBA" id="ARBA00023136"/>
    </source>
</evidence>
<dbReference type="AlphaFoldDB" id="A0AAN8UQL5"/>
<keyword evidence="11" id="KW-1185">Reference proteome</keyword>
<dbReference type="InterPro" id="IPR002225">
    <property type="entry name" value="3Beta_OHSteriod_DH/Estase"/>
</dbReference>
<gene>
    <name evidence="10" type="ORF">RJ641_021854</name>
</gene>
<dbReference type="PROSITE" id="PS50845">
    <property type="entry name" value="RETICULON"/>
    <property type="match status" value="1"/>
</dbReference>
<dbReference type="EMBL" id="JBAMMX010000026">
    <property type="protein sequence ID" value="KAK6914533.1"/>
    <property type="molecule type" value="Genomic_DNA"/>
</dbReference>
<comment type="caution">
    <text evidence="10">The sequence shown here is derived from an EMBL/GenBank/DDBJ whole genome shotgun (WGS) entry which is preliminary data.</text>
</comment>
<name>A0AAN8UQL5_9MAGN</name>
<feature type="transmembrane region" description="Helical" evidence="8">
    <location>
        <begin position="421"/>
        <end position="442"/>
    </location>
</feature>
<dbReference type="InterPro" id="IPR050177">
    <property type="entry name" value="Lipid_A_modif_metabolic_enz"/>
</dbReference>
<evidence type="ECO:0000313" key="10">
    <source>
        <dbReference type="EMBL" id="KAK6914533.1"/>
    </source>
</evidence>
<evidence type="ECO:0000256" key="5">
    <source>
        <dbReference type="ARBA" id="ARBA00022989"/>
    </source>
</evidence>
<dbReference type="PANTHER" id="PTHR43245:SF51">
    <property type="entry name" value="SHORT CHAIN DEHYDROGENASE_REDUCTASE FAMILY 42E, MEMBER 2"/>
    <property type="match status" value="1"/>
</dbReference>
<evidence type="ECO:0000259" key="9">
    <source>
        <dbReference type="PROSITE" id="PS50845"/>
    </source>
</evidence>
<dbReference type="InterPro" id="IPR003388">
    <property type="entry name" value="Reticulon"/>
</dbReference>
<dbReference type="InterPro" id="IPR036291">
    <property type="entry name" value="NAD(P)-bd_dom_sf"/>
</dbReference>
<keyword evidence="5 8" id="KW-1133">Transmembrane helix</keyword>
<evidence type="ECO:0000256" key="3">
    <source>
        <dbReference type="ARBA" id="ARBA00022692"/>
    </source>
</evidence>